<comment type="cofactor">
    <cofactor evidence="2">
        <name>Zn(2+)</name>
        <dbReference type="ChEBI" id="CHEBI:29105"/>
    </cofactor>
    <text evidence="2">Binds 2 Zn(2+) ions per subunit. One is catalytic and the other provides a structural contribution.</text>
</comment>
<dbReference type="EMBL" id="FLQR01000006">
    <property type="protein sequence ID" value="SBS71872.1"/>
    <property type="molecule type" value="Genomic_DNA"/>
</dbReference>
<dbReference type="PROSITE" id="PS00602">
    <property type="entry name" value="ALDOLASE_CLASS_II_1"/>
    <property type="match status" value="1"/>
</dbReference>
<dbReference type="GO" id="GO:0004332">
    <property type="term" value="F:fructose-bisphosphate aldolase activity"/>
    <property type="evidence" value="ECO:0007669"/>
    <property type="project" value="UniProtKB-EC"/>
</dbReference>
<protein>
    <submittedName>
        <fullName evidence="3">Fructose-bisphosphate aldolase</fullName>
        <ecNumber evidence="3">4.1.2.13</ecNumber>
    </submittedName>
</protein>
<proteinExistence type="predicted"/>
<dbReference type="GO" id="GO:0008270">
    <property type="term" value="F:zinc ion binding"/>
    <property type="evidence" value="ECO:0007669"/>
    <property type="project" value="InterPro"/>
</dbReference>
<keyword evidence="2" id="KW-0479">Metal-binding</keyword>
<dbReference type="EC" id="4.1.2.13" evidence="3"/>
<dbReference type="InterPro" id="IPR000771">
    <property type="entry name" value="FBA_II"/>
</dbReference>
<dbReference type="PANTHER" id="PTHR30304:SF0">
    <property type="entry name" value="D-TAGATOSE-1,6-BISPHOSPHATE ALDOLASE SUBUNIT GATY-RELATED"/>
    <property type="match status" value="1"/>
</dbReference>
<dbReference type="RefSeq" id="WP_295574973.1">
    <property type="nucleotide sequence ID" value="NZ_FLQR01000006.1"/>
</dbReference>
<dbReference type="InterPro" id="IPR050246">
    <property type="entry name" value="Class_II_FBP_aldolase"/>
</dbReference>
<keyword evidence="2" id="KW-0862">Zinc</keyword>
<dbReference type="InterPro" id="IPR013785">
    <property type="entry name" value="Aldolase_TIM"/>
</dbReference>
<feature type="binding site" evidence="2">
    <location>
        <position position="105"/>
    </location>
    <ligand>
        <name>Zn(2+)</name>
        <dbReference type="ChEBI" id="CHEBI:29105"/>
        <label>2</label>
    </ligand>
</feature>
<evidence type="ECO:0000256" key="2">
    <source>
        <dbReference type="PIRSR" id="PIRSR001359-3"/>
    </source>
</evidence>
<dbReference type="PIRSF" id="PIRSF001359">
    <property type="entry name" value="F_bP_aldolase_II"/>
    <property type="match status" value="1"/>
</dbReference>
<dbReference type="AlphaFoldDB" id="A0A1Y5NZI7"/>
<evidence type="ECO:0000313" key="3">
    <source>
        <dbReference type="EMBL" id="SBS71872.1"/>
    </source>
</evidence>
<feature type="binding site" evidence="2">
    <location>
        <position position="220"/>
    </location>
    <ligand>
        <name>Zn(2+)</name>
        <dbReference type="ChEBI" id="CHEBI:29105"/>
        <label>1</label>
        <note>catalytic</note>
    </ligand>
</feature>
<dbReference type="CDD" id="cd00947">
    <property type="entry name" value="TBP_aldolase_IIB"/>
    <property type="match status" value="1"/>
</dbReference>
<dbReference type="Gene3D" id="3.20.20.70">
    <property type="entry name" value="Aldolase class I"/>
    <property type="match status" value="1"/>
</dbReference>
<dbReference type="PANTHER" id="PTHR30304">
    <property type="entry name" value="D-TAGATOSE-1,6-BISPHOSPHATE ALDOLASE"/>
    <property type="match status" value="1"/>
</dbReference>
<feature type="active site" description="Proton donor" evidence="1">
    <location>
        <position position="83"/>
    </location>
</feature>
<feature type="binding site" evidence="2">
    <location>
        <position position="142"/>
    </location>
    <ligand>
        <name>Zn(2+)</name>
        <dbReference type="ChEBI" id="CHEBI:29105"/>
        <label>2</label>
    </ligand>
</feature>
<evidence type="ECO:0000256" key="1">
    <source>
        <dbReference type="PIRSR" id="PIRSR001359-1"/>
    </source>
</evidence>
<accession>A0A1Y5NZI7</accession>
<feature type="binding site" evidence="2">
    <location>
        <position position="186"/>
    </location>
    <ligand>
        <name>Zn(2+)</name>
        <dbReference type="ChEBI" id="CHEBI:29105"/>
        <label>1</label>
        <note>catalytic</note>
    </ligand>
</feature>
<organism evidence="3">
    <name type="scientific">uncultured Microbacterium sp</name>
    <dbReference type="NCBI Taxonomy" id="191216"/>
    <lineage>
        <taxon>Bacteria</taxon>
        <taxon>Bacillati</taxon>
        <taxon>Actinomycetota</taxon>
        <taxon>Actinomycetes</taxon>
        <taxon>Micrococcales</taxon>
        <taxon>Microbacteriaceae</taxon>
        <taxon>Microbacterium</taxon>
        <taxon>environmental samples</taxon>
    </lineage>
</organism>
<reference evidence="3" key="1">
    <citation type="submission" date="2016-03" db="EMBL/GenBank/DDBJ databases">
        <authorList>
            <person name="Ploux O."/>
        </authorList>
    </citation>
    <scope>NUCLEOTIDE SEQUENCE</scope>
    <source>
        <strain evidence="3">UC1</strain>
    </source>
</reference>
<dbReference type="Pfam" id="PF01116">
    <property type="entry name" value="F_bP_aldolase"/>
    <property type="match status" value="1"/>
</dbReference>
<feature type="binding site" evidence="2">
    <location>
        <position position="84"/>
    </location>
    <ligand>
        <name>Zn(2+)</name>
        <dbReference type="ChEBI" id="CHEBI:29105"/>
        <label>1</label>
        <note>catalytic</note>
    </ligand>
</feature>
<dbReference type="SUPFAM" id="SSF51569">
    <property type="entry name" value="Aldolase"/>
    <property type="match status" value="1"/>
</dbReference>
<name>A0A1Y5NZI7_9MICO</name>
<dbReference type="GO" id="GO:0005975">
    <property type="term" value="P:carbohydrate metabolic process"/>
    <property type="evidence" value="ECO:0007669"/>
    <property type="project" value="InterPro"/>
</dbReference>
<keyword evidence="3" id="KW-0456">Lyase</keyword>
<dbReference type="NCBIfam" id="TIGR00167">
    <property type="entry name" value="cbbA"/>
    <property type="match status" value="1"/>
</dbReference>
<gene>
    <name evidence="3" type="primary">fda</name>
    <name evidence="3" type="ORF">MIPYR_20270</name>
</gene>
<sequence length="334" mass="35002">MTLCTLREVLDHARAGSYGVGAFNVTDIEQVEAALDAAATTNSPIIVQTIAGASAFASDELYWDLLLRTVDHYPQVPVVVHLDHGPDFETCKRAIDAGFSSVMIDGSLDPVTHQPTSFEANVAVTKKVVAYARERGVSVEAELGTIGGSKDGATHAEIVLADPDEAARFVAETEVDALAVAIGTSHGAYKFTSPPDGTVLRMDLIETIAARIPDTHLVMHGSSSLPADLREIINAHGGQLPESWGVPEPEKARSTQLGVTKINQGMDSHMAYAAAMRVALAADPLAADPAPAAKAGRAAMSAMIAERMAVFGQAGRAADYAPTPMRQVAALPLA</sequence>